<dbReference type="KEGG" id="slau:SLA_7132"/>
<evidence type="ECO:0000313" key="1">
    <source>
        <dbReference type="EMBL" id="BAU87998.1"/>
    </source>
</evidence>
<dbReference type="EMBL" id="AP017424">
    <property type="protein sequence ID" value="BAU87998.1"/>
    <property type="molecule type" value="Genomic_DNA"/>
</dbReference>
<gene>
    <name evidence="1" type="ORF">SLA_7132</name>
</gene>
<proteinExistence type="predicted"/>
<dbReference type="Proteomes" id="UP000217676">
    <property type="component" value="Chromosome"/>
</dbReference>
<reference evidence="1 2" key="1">
    <citation type="journal article" date="2016" name="Genome Announc.">
        <title>Complete Genome Sequence of Thiostrepton-Producing Streptomyces laurentii ATCC 31255.</title>
        <authorList>
            <person name="Doi K."/>
            <person name="Fujino Y."/>
            <person name="Nagayoshi Y."/>
            <person name="Ohshima T."/>
            <person name="Ogata S."/>
        </authorList>
    </citation>
    <scope>NUCLEOTIDE SEQUENCE [LARGE SCALE GENOMIC DNA]</scope>
    <source>
        <strain evidence="1 2">ATCC 31255</strain>
    </source>
</reference>
<sequence length="140" mass="15686">MVQRDSETWRAFQPFHRHARVLLATAQVQLQYLAAADIEPCWPWQLAELATALDHLDVLRDEWAKAREDHRTSPPGFEETVDALAERNEEAWSYLNTWATHGQVFLDIQSAAVKSSPSTHVAVAAPALPASTARTTGRRS</sequence>
<keyword evidence="2" id="KW-1185">Reference proteome</keyword>
<dbReference type="AlphaFoldDB" id="A0A169PIP9"/>
<name>A0A169PIP9_STRLU</name>
<organism evidence="1 2">
    <name type="scientific">Streptomyces laurentii</name>
    <dbReference type="NCBI Taxonomy" id="39478"/>
    <lineage>
        <taxon>Bacteria</taxon>
        <taxon>Bacillati</taxon>
        <taxon>Actinomycetota</taxon>
        <taxon>Actinomycetes</taxon>
        <taxon>Kitasatosporales</taxon>
        <taxon>Streptomycetaceae</taxon>
        <taxon>Streptomyces</taxon>
    </lineage>
</organism>
<protein>
    <submittedName>
        <fullName evidence="1">Uncharacterized protein</fullName>
    </submittedName>
</protein>
<evidence type="ECO:0000313" key="2">
    <source>
        <dbReference type="Proteomes" id="UP000217676"/>
    </source>
</evidence>
<accession>A0A169PIP9</accession>